<dbReference type="Proteomes" id="UP000288805">
    <property type="component" value="Unassembled WGS sequence"/>
</dbReference>
<name>A0A438F905_VITVI</name>
<evidence type="ECO:0008006" key="4">
    <source>
        <dbReference type="Google" id="ProtNLM"/>
    </source>
</evidence>
<dbReference type="PANTHER" id="PTHR33067:SF32">
    <property type="entry name" value="ASPARTIC PEPTIDASE DDI1-TYPE DOMAIN-CONTAINING PROTEIN"/>
    <property type="match status" value="1"/>
</dbReference>
<dbReference type="PANTHER" id="PTHR33067">
    <property type="entry name" value="RNA-DIRECTED DNA POLYMERASE-RELATED"/>
    <property type="match status" value="1"/>
</dbReference>
<accession>A0A438F905</accession>
<feature type="compositionally biased region" description="Basic and acidic residues" evidence="1">
    <location>
        <begin position="77"/>
        <end position="92"/>
    </location>
</feature>
<evidence type="ECO:0000256" key="1">
    <source>
        <dbReference type="SAM" id="MobiDB-lite"/>
    </source>
</evidence>
<dbReference type="AlphaFoldDB" id="A0A438F905"/>
<sequence length="353" mass="40221">MDEMQNDLSQKIDNLQYSISRLTNLNTVQEKGRFPSQLHQNPKGIHEVEAHEGESSENEKEIEKREEIKGKKKWSSGRKEDHDSTVNEDPEKIVINEDVMKKHMPPPFPQALHGKKGINNALEILEVLRQVKVNIPFLDMIKQVPTYAKIPEGLCKSPMKYKDLGCPTISVMIGGKLVEKPLLDLGLVKIPRGMIEDVLVQVDNFYYPVDFVVLDTDPIVKGTNCVPIILGRPFLATSNAIINCRNGLMQLTFGNMTLELNFFYMCKKPINPEEEEGLKEEDRRNLPLFNEEKTQEVVKEEAPKLILKPLPTELKYAYLEENKKCPIVISSSLTTPQEECLLEVLRRCKKAIG</sequence>
<comment type="caution">
    <text evidence="2">The sequence shown here is derived from an EMBL/GenBank/DDBJ whole genome shotgun (WGS) entry which is preliminary data.</text>
</comment>
<organism evidence="2 3">
    <name type="scientific">Vitis vinifera</name>
    <name type="common">Grape</name>
    <dbReference type="NCBI Taxonomy" id="29760"/>
    <lineage>
        <taxon>Eukaryota</taxon>
        <taxon>Viridiplantae</taxon>
        <taxon>Streptophyta</taxon>
        <taxon>Embryophyta</taxon>
        <taxon>Tracheophyta</taxon>
        <taxon>Spermatophyta</taxon>
        <taxon>Magnoliopsida</taxon>
        <taxon>eudicotyledons</taxon>
        <taxon>Gunneridae</taxon>
        <taxon>Pentapetalae</taxon>
        <taxon>rosids</taxon>
        <taxon>Vitales</taxon>
        <taxon>Vitaceae</taxon>
        <taxon>Viteae</taxon>
        <taxon>Vitis</taxon>
    </lineage>
</organism>
<dbReference type="InterPro" id="IPR021109">
    <property type="entry name" value="Peptidase_aspartic_dom_sf"/>
</dbReference>
<feature type="compositionally biased region" description="Basic and acidic residues" evidence="1">
    <location>
        <begin position="44"/>
        <end position="69"/>
    </location>
</feature>
<gene>
    <name evidence="2" type="ORF">CK203_072582</name>
</gene>
<evidence type="ECO:0000313" key="3">
    <source>
        <dbReference type="Proteomes" id="UP000288805"/>
    </source>
</evidence>
<feature type="region of interest" description="Disordered" evidence="1">
    <location>
        <begin position="28"/>
        <end position="92"/>
    </location>
</feature>
<evidence type="ECO:0000313" key="2">
    <source>
        <dbReference type="EMBL" id="RVW56418.1"/>
    </source>
</evidence>
<dbReference type="Gene3D" id="2.40.70.10">
    <property type="entry name" value="Acid Proteases"/>
    <property type="match status" value="1"/>
</dbReference>
<reference evidence="2 3" key="1">
    <citation type="journal article" date="2018" name="PLoS Genet.">
        <title>Population sequencing reveals clonal diversity and ancestral inbreeding in the grapevine cultivar Chardonnay.</title>
        <authorList>
            <person name="Roach M.J."/>
            <person name="Johnson D.L."/>
            <person name="Bohlmann J."/>
            <person name="van Vuuren H.J."/>
            <person name="Jones S.J."/>
            <person name="Pretorius I.S."/>
            <person name="Schmidt S.A."/>
            <person name="Borneman A.R."/>
        </authorList>
    </citation>
    <scope>NUCLEOTIDE SEQUENCE [LARGE SCALE GENOMIC DNA]</scope>
    <source>
        <strain evidence="3">cv. Chardonnay</strain>
        <tissue evidence="2">Leaf</tissue>
    </source>
</reference>
<protein>
    <recommendedName>
        <fullName evidence="4">Aspartic peptidase DDI1-type domain-containing protein</fullName>
    </recommendedName>
</protein>
<dbReference type="EMBL" id="QGNW01001077">
    <property type="protein sequence ID" value="RVW56418.1"/>
    <property type="molecule type" value="Genomic_DNA"/>
</dbReference>
<proteinExistence type="predicted"/>